<dbReference type="Proteomes" id="UP000228921">
    <property type="component" value="Unassembled WGS sequence"/>
</dbReference>
<accession>A0A2M8P058</accession>
<evidence type="ECO:0000313" key="1">
    <source>
        <dbReference type="EMBL" id="PJF30927.1"/>
    </source>
</evidence>
<evidence type="ECO:0000313" key="2">
    <source>
        <dbReference type="Proteomes" id="UP000228921"/>
    </source>
</evidence>
<dbReference type="EMBL" id="PGTK01000005">
    <property type="protein sequence ID" value="PJF30927.1"/>
    <property type="molecule type" value="Genomic_DNA"/>
</dbReference>
<protein>
    <submittedName>
        <fullName evidence="1">Uncharacterized protein</fullName>
    </submittedName>
</protein>
<name>A0A2M8P058_9CHLR</name>
<dbReference type="AlphaFoldDB" id="A0A2M8P058"/>
<gene>
    <name evidence="1" type="ORF">CUN51_05430</name>
</gene>
<organism evidence="1 2">
    <name type="scientific">Candidatus Thermofonsia Clade 1 bacterium</name>
    <dbReference type="NCBI Taxonomy" id="2364210"/>
    <lineage>
        <taxon>Bacteria</taxon>
        <taxon>Bacillati</taxon>
        <taxon>Chloroflexota</taxon>
        <taxon>Candidatus Thermofontia</taxon>
        <taxon>Candidatus Thermofonsia Clade 1</taxon>
    </lineage>
</organism>
<reference evidence="1 2" key="1">
    <citation type="submission" date="2017-11" db="EMBL/GenBank/DDBJ databases">
        <title>Evolution of Phototrophy in the Chloroflexi Phylum Driven by Horizontal Gene Transfer.</title>
        <authorList>
            <person name="Ward L.M."/>
            <person name="Hemp J."/>
            <person name="Shih P.M."/>
            <person name="Mcglynn S.E."/>
            <person name="Fischer W."/>
        </authorList>
    </citation>
    <scope>NUCLEOTIDE SEQUENCE [LARGE SCALE GENOMIC DNA]</scope>
    <source>
        <strain evidence="1">CP2_2F</strain>
    </source>
</reference>
<sequence length="192" mass="21476">MGLAYYRIPTQTFNELLPLITAHEADLLSPRARGYWFDTPDNYDYATVRAIATELDRAGQAAALETLILPEVQAHALSLLEIALPNDGAPFPPPLFLCSQAPEGVQLHLKAARRALGADAERAARHFATNVRDPRFLGYLNKQLRHLREALPRVWRFYERAAEAGNAILVVDLRARDLFEPGAVEREAMLYG</sequence>
<comment type="caution">
    <text evidence="1">The sequence shown here is derived from an EMBL/GenBank/DDBJ whole genome shotgun (WGS) entry which is preliminary data.</text>
</comment>
<proteinExistence type="predicted"/>